<dbReference type="EMBL" id="JAUIRO010000008">
    <property type="protein sequence ID" value="KAK0703705.1"/>
    <property type="molecule type" value="Genomic_DNA"/>
</dbReference>
<reference evidence="2" key="1">
    <citation type="submission" date="2023-06" db="EMBL/GenBank/DDBJ databases">
        <title>Genome-scale phylogeny and comparative genomics of the fungal order Sordariales.</title>
        <authorList>
            <consortium name="Lawrence Berkeley National Laboratory"/>
            <person name="Hensen N."/>
            <person name="Bonometti L."/>
            <person name="Westerberg I."/>
            <person name="Brannstrom I.O."/>
            <person name="Guillou S."/>
            <person name="Cros-Aarteil S."/>
            <person name="Calhoun S."/>
            <person name="Haridas S."/>
            <person name="Kuo A."/>
            <person name="Mondo S."/>
            <person name="Pangilinan J."/>
            <person name="Riley R."/>
            <person name="LaButti K."/>
            <person name="Andreopoulos B."/>
            <person name="Lipzen A."/>
            <person name="Chen C."/>
            <person name="Yanf M."/>
            <person name="Daum C."/>
            <person name="Ng V."/>
            <person name="Clum A."/>
            <person name="Steindorff A."/>
            <person name="Ohm R."/>
            <person name="Martin F."/>
            <person name="Silar P."/>
            <person name="Natvig D."/>
            <person name="Lalanne C."/>
            <person name="Gautier V."/>
            <person name="Ament-velasquez S.L."/>
            <person name="Kruys A."/>
            <person name="Hutchinson M.I."/>
            <person name="Powell A.J."/>
            <person name="Barry K."/>
            <person name="Miller A.N."/>
            <person name="Grigoriev I.V."/>
            <person name="Debuchy R."/>
            <person name="Gladieux P."/>
            <person name="Thoren M.H."/>
            <person name="Johannesson H."/>
        </authorList>
    </citation>
    <scope>NUCLEOTIDE SEQUENCE</scope>
    <source>
        <strain evidence="2">SMH2392-1A</strain>
    </source>
</reference>
<dbReference type="GeneID" id="85318684"/>
<feature type="domain" description="Clr5" evidence="1">
    <location>
        <begin position="44"/>
        <end position="96"/>
    </location>
</feature>
<dbReference type="InterPro" id="IPR025676">
    <property type="entry name" value="Clr5_dom"/>
</dbReference>
<evidence type="ECO:0000313" key="3">
    <source>
        <dbReference type="Proteomes" id="UP001172101"/>
    </source>
</evidence>
<protein>
    <recommendedName>
        <fullName evidence="1">Clr5 domain-containing protein</fullName>
    </recommendedName>
</protein>
<dbReference type="PANTHER" id="PTHR38788:SF3">
    <property type="entry name" value="CLR5 DOMAIN-CONTAINING PROTEIN"/>
    <property type="match status" value="1"/>
</dbReference>
<comment type="caution">
    <text evidence="2">The sequence shown here is derived from an EMBL/GenBank/DDBJ whole genome shotgun (WGS) entry which is preliminary data.</text>
</comment>
<dbReference type="RefSeq" id="XP_060290564.1">
    <property type="nucleotide sequence ID" value="XM_060435414.1"/>
</dbReference>
<gene>
    <name evidence="2" type="ORF">B0T26DRAFT_509317</name>
</gene>
<dbReference type="Pfam" id="PF14420">
    <property type="entry name" value="Clr5"/>
    <property type="match status" value="1"/>
</dbReference>
<keyword evidence="3" id="KW-1185">Reference proteome</keyword>
<dbReference type="AlphaFoldDB" id="A0AA39ZUE3"/>
<dbReference type="PANTHER" id="PTHR38788">
    <property type="entry name" value="CLR5 DOMAIN-CONTAINING PROTEIN"/>
    <property type="match status" value="1"/>
</dbReference>
<proteinExistence type="predicted"/>
<sequence length="271" mass="31062">MREPRFFKFKRLPFNNFFLSLNGNGLSGATGPVNGPQIGSIPHDQRWPLLKDTIVHLFMEENLTLPQLAAKMKQDHRFDAQPTHYRYRLRQWGVRKRMVKKEKDEIIMRHAKRARTAASTSDLAIFQGEFAKEMTETRKKQLKRYIGDQIRHKPEPDLASGIFMRWSLPYAAVLSNAGIPLGHPSPFGQDGASPGFIIVDSSHSTESPLSSPAAASPTTRMIQDKAKLDRADLFIEGRLKELLTRLSPDDRRLTVSWLHDLWMFSFMTVKY</sequence>
<organism evidence="2 3">
    <name type="scientific">Lasiosphaeria miniovina</name>
    <dbReference type="NCBI Taxonomy" id="1954250"/>
    <lineage>
        <taxon>Eukaryota</taxon>
        <taxon>Fungi</taxon>
        <taxon>Dikarya</taxon>
        <taxon>Ascomycota</taxon>
        <taxon>Pezizomycotina</taxon>
        <taxon>Sordariomycetes</taxon>
        <taxon>Sordariomycetidae</taxon>
        <taxon>Sordariales</taxon>
        <taxon>Lasiosphaeriaceae</taxon>
        <taxon>Lasiosphaeria</taxon>
    </lineage>
</organism>
<accession>A0AA39ZUE3</accession>
<evidence type="ECO:0000259" key="1">
    <source>
        <dbReference type="Pfam" id="PF14420"/>
    </source>
</evidence>
<dbReference type="Proteomes" id="UP001172101">
    <property type="component" value="Unassembled WGS sequence"/>
</dbReference>
<evidence type="ECO:0000313" key="2">
    <source>
        <dbReference type="EMBL" id="KAK0703705.1"/>
    </source>
</evidence>
<name>A0AA39ZUE3_9PEZI</name>